<dbReference type="AlphaFoldDB" id="E3LLJ0"/>
<sequence length="403" mass="46421">MLENKLIFVFISCFFKIDASDFFSKRCGLLFKLYLILARLLFPEDNCIFTEEFLNSKTLKAFPSSCSTVCADIKIDQNTNLSAEQLTEAFKTIKIMYGTLHVSSTNYTSGKFLNSLEIMECEGIGGFTWEHNNEMTEMGLTNLITCFCDIEIYSNSKMIRLNMPKLMNFSLSNSTIRQVEMTIQYVSPEFCITIQEMQIFISNKNLYMSRMPDKYCKFTTYSDSGGKHCFLDDTTETTLAPGVIMPINRSTKFKDLESDCDTICGDVEIGAGDEEMVHKLDKLKLLYGRLIIRDTELTSVDFLSNLEYVASLEGFYFKVFQYPEILNLSIPTGCRFESQYKSKSYRYSATKNQLKAYYKDDRNSQEKPSSQENSSQNLLGCNIYFLLCFLLILFRQHFVIQTI</sequence>
<evidence type="ECO:0000313" key="2">
    <source>
        <dbReference type="EMBL" id="EFO99785.1"/>
    </source>
</evidence>
<feature type="domain" description="Receptor L-domain" evidence="1">
    <location>
        <begin position="66"/>
        <end position="143"/>
    </location>
</feature>
<gene>
    <name evidence="2" type="ORF">CRE_19055</name>
</gene>
<dbReference type="PANTHER" id="PTHR21662">
    <property type="entry name" value="RECEPTOR PROTEIN-TYROSINE KINASE"/>
    <property type="match status" value="1"/>
</dbReference>
<feature type="domain" description="Receptor L-domain" evidence="1">
    <location>
        <begin position="259"/>
        <end position="331"/>
    </location>
</feature>
<dbReference type="EMBL" id="DS268410">
    <property type="protein sequence ID" value="EFO99785.1"/>
    <property type="molecule type" value="Genomic_DNA"/>
</dbReference>
<dbReference type="HOGENOM" id="CLU_028064_0_1_1"/>
<keyword evidence="3" id="KW-1185">Reference proteome</keyword>
<dbReference type="STRING" id="31234.E3LLJ0"/>
<dbReference type="OMA" id="IMECEGI"/>
<dbReference type="SUPFAM" id="SSF52058">
    <property type="entry name" value="L domain-like"/>
    <property type="match status" value="2"/>
</dbReference>
<reference evidence="2" key="1">
    <citation type="submission" date="2007-07" db="EMBL/GenBank/DDBJ databases">
        <title>PCAP assembly of the Caenorhabditis remanei genome.</title>
        <authorList>
            <consortium name="The Caenorhabditis remanei Sequencing Consortium"/>
            <person name="Wilson R.K."/>
        </authorList>
    </citation>
    <scope>NUCLEOTIDE SEQUENCE [LARGE SCALE GENOMIC DNA]</scope>
    <source>
        <strain evidence="2">PB4641</strain>
    </source>
</reference>
<accession>E3LLJ0</accession>
<dbReference type="Gene3D" id="3.80.20.20">
    <property type="entry name" value="Receptor L-domain"/>
    <property type="match status" value="2"/>
</dbReference>
<dbReference type="InterPro" id="IPR036941">
    <property type="entry name" value="Rcpt_L-dom_sf"/>
</dbReference>
<proteinExistence type="predicted"/>
<evidence type="ECO:0000259" key="1">
    <source>
        <dbReference type="Pfam" id="PF01030"/>
    </source>
</evidence>
<dbReference type="FunCoup" id="E3LLJ0">
    <property type="interactions" value="147"/>
</dbReference>
<dbReference type="InterPro" id="IPR053079">
    <property type="entry name" value="SPS2_domain"/>
</dbReference>
<dbReference type="PANTHER" id="PTHR21662:SF60">
    <property type="entry name" value="RECEPTOR L-DOMAIN DOMAIN-CONTAINING PROTEIN"/>
    <property type="match status" value="1"/>
</dbReference>
<dbReference type="Proteomes" id="UP000008281">
    <property type="component" value="Unassembled WGS sequence"/>
</dbReference>
<protein>
    <recommendedName>
        <fullName evidence="1">Receptor L-domain domain-containing protein</fullName>
    </recommendedName>
</protein>
<dbReference type="eggNOG" id="ENOG502TGJQ">
    <property type="taxonomic scope" value="Eukaryota"/>
</dbReference>
<dbReference type="InParanoid" id="E3LLJ0"/>
<evidence type="ECO:0000313" key="3">
    <source>
        <dbReference type="Proteomes" id="UP000008281"/>
    </source>
</evidence>
<name>E3LLJ0_CAERE</name>
<dbReference type="Pfam" id="PF01030">
    <property type="entry name" value="Recep_L_domain"/>
    <property type="match status" value="2"/>
</dbReference>
<dbReference type="InterPro" id="IPR000494">
    <property type="entry name" value="Rcpt_L-dom"/>
</dbReference>
<dbReference type="OrthoDB" id="5868504at2759"/>
<organism evidence="3">
    <name type="scientific">Caenorhabditis remanei</name>
    <name type="common">Caenorhabditis vulgaris</name>
    <dbReference type="NCBI Taxonomy" id="31234"/>
    <lineage>
        <taxon>Eukaryota</taxon>
        <taxon>Metazoa</taxon>
        <taxon>Ecdysozoa</taxon>
        <taxon>Nematoda</taxon>
        <taxon>Chromadorea</taxon>
        <taxon>Rhabditida</taxon>
        <taxon>Rhabditina</taxon>
        <taxon>Rhabditomorpha</taxon>
        <taxon>Rhabditoidea</taxon>
        <taxon>Rhabditidae</taxon>
        <taxon>Peloderinae</taxon>
        <taxon>Caenorhabditis</taxon>
    </lineage>
</organism>